<proteinExistence type="predicted"/>
<reference evidence="3 4" key="1">
    <citation type="journal article" date="2018" name="ISME J.">
        <title>Involvement of Burkholderiaceae and sulfurous volatiles in disease-suppressive soils.</title>
        <authorList>
            <person name="Carrion V.J."/>
            <person name="Cordovez V."/>
            <person name="Tyc O."/>
            <person name="Etalo D.W."/>
            <person name="de Bruijn I."/>
            <person name="de Jager V.C."/>
            <person name="Medema M.H."/>
            <person name="Eberl L."/>
            <person name="Raaijmakers J.M."/>
        </authorList>
    </citation>
    <scope>NUCLEOTIDE SEQUENCE [LARGE SCALE GENOMIC DNA]</scope>
    <source>
        <strain evidence="4">mHSR5</strain>
    </source>
</reference>
<evidence type="ECO:0000313" key="4">
    <source>
        <dbReference type="Proteomes" id="UP000253104"/>
    </source>
</evidence>
<organism evidence="3 4">
    <name type="scientific">Burkholderia pyrrocinia</name>
    <name type="common">Pseudomonas pyrrocinia</name>
    <dbReference type="NCBI Taxonomy" id="60550"/>
    <lineage>
        <taxon>Bacteria</taxon>
        <taxon>Pseudomonadati</taxon>
        <taxon>Pseudomonadota</taxon>
        <taxon>Betaproteobacteria</taxon>
        <taxon>Burkholderiales</taxon>
        <taxon>Burkholderiaceae</taxon>
        <taxon>Burkholderia</taxon>
        <taxon>Burkholderia cepacia complex</taxon>
    </lineage>
</organism>
<evidence type="ECO:0000256" key="1">
    <source>
        <dbReference type="SAM" id="SignalP"/>
    </source>
</evidence>
<dbReference type="EMBL" id="CP024902">
    <property type="protein sequence ID" value="AXF19459.1"/>
    <property type="molecule type" value="Genomic_DNA"/>
</dbReference>
<feature type="signal peptide" evidence="1">
    <location>
        <begin position="1"/>
        <end position="25"/>
    </location>
</feature>
<dbReference type="RefSeq" id="WP_114175891.1">
    <property type="nucleotide sequence ID" value="NZ_CP024902.1"/>
</dbReference>
<dbReference type="InterPro" id="IPR009739">
    <property type="entry name" value="LprI-like_N"/>
</dbReference>
<dbReference type="OrthoDB" id="7340239at2"/>
<dbReference type="Pfam" id="PF07007">
    <property type="entry name" value="LprI"/>
    <property type="match status" value="1"/>
</dbReference>
<evidence type="ECO:0000259" key="2">
    <source>
        <dbReference type="Pfam" id="PF07007"/>
    </source>
</evidence>
<sequence>MSNAMRYFLFVGAVISLVVSAKAFAIDCGNPPGGVDLESAQANYQCAEKSRRAADSILNQTYKKLLNTLKDDPDSGLIPKTQIISAQRAWVAFRDAECDFRTSVNGGARQWLTVNHAQCLTELTEQRTKVLQDYLKQVMDQ</sequence>
<dbReference type="AlphaFoldDB" id="A0A2Z5MQM1"/>
<dbReference type="Proteomes" id="UP000253104">
    <property type="component" value="Chromosome mHSR5_A"/>
</dbReference>
<evidence type="ECO:0000313" key="3">
    <source>
        <dbReference type="EMBL" id="AXF19459.1"/>
    </source>
</evidence>
<gene>
    <name evidence="3" type="ORF">CUJ89_02295</name>
</gene>
<protein>
    <submittedName>
        <fullName evidence="3">Urease-associated protein</fullName>
    </submittedName>
</protein>
<accession>A0A2Z5MQM1</accession>
<keyword evidence="1" id="KW-0732">Signal</keyword>
<feature type="chain" id="PRO_5016440928" evidence="1">
    <location>
        <begin position="26"/>
        <end position="141"/>
    </location>
</feature>
<dbReference type="Gene3D" id="1.20.1270.180">
    <property type="match status" value="1"/>
</dbReference>
<name>A0A2Z5MQM1_BURPY</name>
<feature type="domain" description="Lysozyme inhibitor LprI-like N-terminal" evidence="2">
    <location>
        <begin position="42"/>
        <end position="131"/>
    </location>
</feature>